<organism evidence="1 2">
    <name type="scientific">Kordiimonas lacus</name>
    <dbReference type="NCBI Taxonomy" id="637679"/>
    <lineage>
        <taxon>Bacteria</taxon>
        <taxon>Pseudomonadati</taxon>
        <taxon>Pseudomonadota</taxon>
        <taxon>Alphaproteobacteria</taxon>
        <taxon>Kordiimonadales</taxon>
        <taxon>Kordiimonadaceae</taxon>
        <taxon>Kordiimonas</taxon>
    </lineage>
</organism>
<protein>
    <submittedName>
        <fullName evidence="1">Uncharacterized protein</fullName>
    </submittedName>
</protein>
<reference evidence="1 2" key="1">
    <citation type="submission" date="2016-10" db="EMBL/GenBank/DDBJ databases">
        <authorList>
            <person name="de Groot N.N."/>
        </authorList>
    </citation>
    <scope>NUCLEOTIDE SEQUENCE [LARGE SCALE GENOMIC DNA]</scope>
    <source>
        <strain evidence="1 2">CGMCC 1.9109</strain>
    </source>
</reference>
<dbReference type="RefSeq" id="WP_068301883.1">
    <property type="nucleotide sequence ID" value="NZ_DAIOMO010000002.1"/>
</dbReference>
<evidence type="ECO:0000313" key="2">
    <source>
        <dbReference type="Proteomes" id="UP000183685"/>
    </source>
</evidence>
<dbReference type="Proteomes" id="UP000183685">
    <property type="component" value="Unassembled WGS sequence"/>
</dbReference>
<dbReference type="AlphaFoldDB" id="A0A1G6XVE3"/>
<dbReference type="STRING" id="637679.GCA_001550055_01066"/>
<proteinExistence type="predicted"/>
<evidence type="ECO:0000313" key="1">
    <source>
        <dbReference type="EMBL" id="SDD82158.1"/>
    </source>
</evidence>
<dbReference type="EMBL" id="FNAK01000003">
    <property type="protein sequence ID" value="SDD82158.1"/>
    <property type="molecule type" value="Genomic_DNA"/>
</dbReference>
<sequence length="138" mass="15482">MAIALGAKLCMMRSLTGKDNELMMKTLSLVLAGYVLVSTSVFAADCGEPPMDEPPVPNGAVADADQIRDSRDAILEYSKKVDEYLTCMDQRAAKIMPYLTKDQQARWDEDLAAVHERRRQLQIRMNEAIRSYRRAQAG</sequence>
<accession>A0A1G6XVE3</accession>
<name>A0A1G6XVE3_9PROT</name>
<gene>
    <name evidence="1" type="ORF">SAMN04488071_1385</name>
</gene>
<keyword evidence="2" id="KW-1185">Reference proteome</keyword>